<evidence type="ECO:0000259" key="7">
    <source>
        <dbReference type="Pfam" id="PF04542"/>
    </source>
</evidence>
<evidence type="ECO:0000256" key="5">
    <source>
        <dbReference type="ARBA" id="ARBA00023163"/>
    </source>
</evidence>
<feature type="region of interest" description="Disordered" evidence="6">
    <location>
        <begin position="104"/>
        <end position="132"/>
    </location>
</feature>
<dbReference type="InterPro" id="IPR007627">
    <property type="entry name" value="RNA_pol_sigma70_r2"/>
</dbReference>
<evidence type="ECO:0000256" key="3">
    <source>
        <dbReference type="ARBA" id="ARBA00023082"/>
    </source>
</evidence>
<reference evidence="9 10" key="1">
    <citation type="submission" date="2019-08" db="EMBL/GenBank/DDBJ databases">
        <title>Deep-cultivation of Planctomycetes and their phenomic and genomic characterization uncovers novel biology.</title>
        <authorList>
            <person name="Wiegand S."/>
            <person name="Jogler M."/>
            <person name="Boedeker C."/>
            <person name="Pinto D."/>
            <person name="Vollmers J."/>
            <person name="Rivas-Marin E."/>
            <person name="Kohn T."/>
            <person name="Peeters S.H."/>
            <person name="Heuer A."/>
            <person name="Rast P."/>
            <person name="Oberbeckmann S."/>
            <person name="Bunk B."/>
            <person name="Jeske O."/>
            <person name="Meyerdierks A."/>
            <person name="Storesund J.E."/>
            <person name="Kallscheuer N."/>
            <person name="Luecker S."/>
            <person name="Lage O.M."/>
            <person name="Pohl T."/>
            <person name="Merkel B.J."/>
            <person name="Hornburger P."/>
            <person name="Mueller R.-W."/>
            <person name="Bruemmer F."/>
            <person name="Labrenz M."/>
            <person name="Spormann A.M."/>
            <person name="Op den Camp H."/>
            <person name="Overmann J."/>
            <person name="Amann R."/>
            <person name="Jetten M.S.M."/>
            <person name="Mascher T."/>
            <person name="Medema M.H."/>
            <person name="Devos D.P."/>
            <person name="Kaster A.-K."/>
            <person name="Ovreas L."/>
            <person name="Rohde M."/>
            <person name="Galperin M.Y."/>
            <person name="Jogler C."/>
        </authorList>
    </citation>
    <scope>NUCLEOTIDE SEQUENCE [LARGE SCALE GENOMIC DNA]</scope>
    <source>
        <strain evidence="9 10">OJF2</strain>
    </source>
</reference>
<keyword evidence="5" id="KW-0804">Transcription</keyword>
<dbReference type="Pfam" id="PF04542">
    <property type="entry name" value="Sigma70_r2"/>
    <property type="match status" value="1"/>
</dbReference>
<dbReference type="PROSITE" id="PS51009">
    <property type="entry name" value="CYTCII"/>
    <property type="match status" value="1"/>
</dbReference>
<proteinExistence type="inferred from homology"/>
<dbReference type="InterPro" id="IPR014284">
    <property type="entry name" value="RNA_pol_sigma-70_dom"/>
</dbReference>
<comment type="similarity">
    <text evidence="1">Belongs to the sigma-70 factor family. ECF subfamily.</text>
</comment>
<dbReference type="GO" id="GO:0016987">
    <property type="term" value="F:sigma factor activity"/>
    <property type="evidence" value="ECO:0007669"/>
    <property type="project" value="UniProtKB-KW"/>
</dbReference>
<dbReference type="Gene3D" id="1.10.1740.10">
    <property type="match status" value="1"/>
</dbReference>
<dbReference type="SUPFAM" id="SSF47175">
    <property type="entry name" value="Cytochromes"/>
    <property type="match status" value="1"/>
</dbReference>
<dbReference type="Pfam" id="PF08281">
    <property type="entry name" value="Sigma70_r4_2"/>
    <property type="match status" value="1"/>
</dbReference>
<dbReference type="PANTHER" id="PTHR43133">
    <property type="entry name" value="RNA POLYMERASE ECF-TYPE SIGMA FACTO"/>
    <property type="match status" value="1"/>
</dbReference>
<protein>
    <submittedName>
        <fullName evidence="9">ECF RNA polymerase sigma factor SigE</fullName>
    </submittedName>
</protein>
<dbReference type="InterPro" id="IPR010980">
    <property type="entry name" value="Cyt_c/b562"/>
</dbReference>
<accession>A0A5B9VYF2</accession>
<dbReference type="InterPro" id="IPR013249">
    <property type="entry name" value="RNA_pol_sigma70_r4_t2"/>
</dbReference>
<evidence type="ECO:0000256" key="6">
    <source>
        <dbReference type="SAM" id="MobiDB-lite"/>
    </source>
</evidence>
<organism evidence="9 10">
    <name type="scientific">Aquisphaera giovannonii</name>
    <dbReference type="NCBI Taxonomy" id="406548"/>
    <lineage>
        <taxon>Bacteria</taxon>
        <taxon>Pseudomonadati</taxon>
        <taxon>Planctomycetota</taxon>
        <taxon>Planctomycetia</taxon>
        <taxon>Isosphaerales</taxon>
        <taxon>Isosphaeraceae</taxon>
        <taxon>Aquisphaera</taxon>
    </lineage>
</organism>
<dbReference type="InterPro" id="IPR002321">
    <property type="entry name" value="Cyt_c_II"/>
</dbReference>
<dbReference type="KEGG" id="agv:OJF2_18740"/>
<evidence type="ECO:0000259" key="8">
    <source>
        <dbReference type="Pfam" id="PF08281"/>
    </source>
</evidence>
<evidence type="ECO:0000256" key="4">
    <source>
        <dbReference type="ARBA" id="ARBA00023125"/>
    </source>
</evidence>
<dbReference type="InterPro" id="IPR036388">
    <property type="entry name" value="WH-like_DNA-bd_sf"/>
</dbReference>
<dbReference type="SUPFAM" id="SSF88946">
    <property type="entry name" value="Sigma2 domain of RNA polymerase sigma factors"/>
    <property type="match status" value="1"/>
</dbReference>
<dbReference type="SUPFAM" id="SSF88659">
    <property type="entry name" value="Sigma3 and sigma4 domains of RNA polymerase sigma factors"/>
    <property type="match status" value="1"/>
</dbReference>
<feature type="domain" description="RNA polymerase sigma factor 70 region 4 type 2" evidence="8">
    <location>
        <begin position="143"/>
        <end position="195"/>
    </location>
</feature>
<dbReference type="InterPro" id="IPR013324">
    <property type="entry name" value="RNA_pol_sigma_r3/r4-like"/>
</dbReference>
<evidence type="ECO:0000313" key="10">
    <source>
        <dbReference type="Proteomes" id="UP000324233"/>
    </source>
</evidence>
<dbReference type="Gene3D" id="1.20.120.10">
    <property type="entry name" value="Cytochrome c/b562"/>
    <property type="match status" value="1"/>
</dbReference>
<evidence type="ECO:0000256" key="1">
    <source>
        <dbReference type="ARBA" id="ARBA00010641"/>
    </source>
</evidence>
<keyword evidence="2" id="KW-0805">Transcription regulation</keyword>
<dbReference type="InterPro" id="IPR013325">
    <property type="entry name" value="RNA_pol_sigma_r2"/>
</dbReference>
<dbReference type="GO" id="GO:0009055">
    <property type="term" value="F:electron transfer activity"/>
    <property type="evidence" value="ECO:0007669"/>
    <property type="project" value="InterPro"/>
</dbReference>
<dbReference type="GO" id="GO:0005506">
    <property type="term" value="F:iron ion binding"/>
    <property type="evidence" value="ECO:0007669"/>
    <property type="project" value="InterPro"/>
</dbReference>
<dbReference type="GO" id="GO:0020037">
    <property type="term" value="F:heme binding"/>
    <property type="evidence" value="ECO:0007669"/>
    <property type="project" value="InterPro"/>
</dbReference>
<name>A0A5B9VYF2_9BACT</name>
<sequence>MTTDLPGGADLITETDSDARLLERFARRREEAAFRELVERHGPRVLRICRRLLPCEHDAQDAFQATFLTLARKAGRVSWTGSAGPWLAAVARRLAMHARGGLSRRHARERTISSLPGGGDARPDQAALSTAPEDHLERAELRKILDDALGELPDKYREPIVLCYLEGMTNDEAARRLGWPTGSMSRRLERARALLRKRLVHSGVLASLLAAGIAWRVGPADGPAAEGRALLRPAMHSLAGIRGIGRREPAIAAWVAGVRGEPPTGEQIETLARNVEEVALVASAQSPGLPPGRVLWRGLAAGMFTEARSLAEAGRAGDRASAVEAARRLESTCVSCHMAFRR</sequence>
<dbReference type="Gene3D" id="1.10.10.10">
    <property type="entry name" value="Winged helix-like DNA-binding domain superfamily/Winged helix DNA-binding domain"/>
    <property type="match status" value="1"/>
</dbReference>
<dbReference type="GO" id="GO:0022900">
    <property type="term" value="P:electron transport chain"/>
    <property type="evidence" value="ECO:0007669"/>
    <property type="project" value="InterPro"/>
</dbReference>
<evidence type="ECO:0000256" key="2">
    <source>
        <dbReference type="ARBA" id="ARBA00023015"/>
    </source>
</evidence>
<dbReference type="CDD" id="cd06171">
    <property type="entry name" value="Sigma70_r4"/>
    <property type="match status" value="1"/>
</dbReference>
<dbReference type="GO" id="GO:0003677">
    <property type="term" value="F:DNA binding"/>
    <property type="evidence" value="ECO:0007669"/>
    <property type="project" value="UniProtKB-KW"/>
</dbReference>
<gene>
    <name evidence="9" type="primary">sigE_21</name>
    <name evidence="9" type="ORF">OJF2_18740</name>
</gene>
<dbReference type="GO" id="GO:0006352">
    <property type="term" value="P:DNA-templated transcription initiation"/>
    <property type="evidence" value="ECO:0007669"/>
    <property type="project" value="InterPro"/>
</dbReference>
<dbReference type="PANTHER" id="PTHR43133:SF8">
    <property type="entry name" value="RNA POLYMERASE SIGMA FACTOR HI_1459-RELATED"/>
    <property type="match status" value="1"/>
</dbReference>
<keyword evidence="4" id="KW-0238">DNA-binding</keyword>
<keyword evidence="10" id="KW-1185">Reference proteome</keyword>
<dbReference type="AlphaFoldDB" id="A0A5B9VYF2"/>
<dbReference type="InterPro" id="IPR039425">
    <property type="entry name" value="RNA_pol_sigma-70-like"/>
</dbReference>
<dbReference type="EMBL" id="CP042997">
    <property type="protein sequence ID" value="QEH33373.1"/>
    <property type="molecule type" value="Genomic_DNA"/>
</dbReference>
<dbReference type="NCBIfam" id="TIGR02937">
    <property type="entry name" value="sigma70-ECF"/>
    <property type="match status" value="1"/>
</dbReference>
<dbReference type="Proteomes" id="UP000324233">
    <property type="component" value="Chromosome"/>
</dbReference>
<keyword evidence="3" id="KW-0731">Sigma factor</keyword>
<evidence type="ECO:0000313" key="9">
    <source>
        <dbReference type="EMBL" id="QEH33373.1"/>
    </source>
</evidence>
<feature type="domain" description="RNA polymerase sigma-70 region 2" evidence="7">
    <location>
        <begin position="37"/>
        <end position="98"/>
    </location>
</feature>